<dbReference type="GeneID" id="48848966"/>
<proteinExistence type="predicted"/>
<dbReference type="Pfam" id="PF13289">
    <property type="entry name" value="SIR2_2"/>
    <property type="match status" value="1"/>
</dbReference>
<dbReference type="Gene3D" id="3.40.50.1220">
    <property type="entry name" value="TPP-binding domain"/>
    <property type="match status" value="1"/>
</dbReference>
<dbReference type="HOGENOM" id="CLU_267953_0_0_6"/>
<keyword evidence="2" id="KW-1185">Reference proteome</keyword>
<dbReference type="STRING" id="243265.plu2704"/>
<dbReference type="eggNOG" id="COG0846">
    <property type="taxonomic scope" value="Bacteria"/>
</dbReference>
<evidence type="ECO:0000313" key="2">
    <source>
        <dbReference type="Proteomes" id="UP000002514"/>
    </source>
</evidence>
<dbReference type="EMBL" id="BX571868">
    <property type="protein sequence ID" value="CAE15078.1"/>
    <property type="molecule type" value="Genomic_DNA"/>
</dbReference>
<dbReference type="KEGG" id="plu:plu2704"/>
<accession>Q7N3L1</accession>
<dbReference type="CDD" id="cd01406">
    <property type="entry name" value="SIR2-like"/>
    <property type="match status" value="1"/>
</dbReference>
<sequence length="1292" mass="151122">MRFIQDGPLIPDELLLARDQGHVVFFCGAGISLAKAKLPNFFQLAQKVIDLLGTTNDSQARQLYDFLNKGLKDKEGNEVALPSYASTLISTDRIFSLLEQEFETNLIEKTVAQVLKPSDTVDTSAHKLLLDLATTSEGRVQLITTNFDRLFNDCSLTEIPCFLPPNLPDLSKNELIDGLVYLHGRSNSDYIGAEGNGFVLSGSEFGRAYLSDGWATNFIREIFSKYTVVFIGYSANDPPMQYLLEGLNKNLIKAKNVYAFQSGTIEEARKLWEHKGVQAIAYSPEDKHTALWETLDAWAKKAKNVEQWYSETIEIARRGPTNLLPHERGQVAHIVSTSKGMKKFALIDNPPPAEWLCVFDRNIRLATHSNNHWPLRCNTSPEPFTLYGLDFDKTPDIYQKNNEDIDKEIAKKAWDAFQPHHDDIKELNKKHFASFRTTSEYGNSKLSNRQWFLGVWLAKVAHQPTAIWWATKQNYLKPAIQHYILQKLKENKVDSEIRKIWQYLIESWQYEYKDEDFERHWYSLSHEIKTYGWNEVTFRQYIKLTRPYLAVSSKINSLLPPINTITELRKFLELDVRYIEKHHFDAINIPNSLLIKVIPELRKNIEYAYSLESEKRTPHSVRLLSPIREDSSIELGLSIRDVGLEGYVLRYVHLYERLIQLDLYEARNEFLSWPRNNPIFSQLRIWIACKPEIVPSSDFYPLINALSDDEFWNEHNQRDLMLTLADRWDELRENECIEIVERLLKGRLIPACIDSNLGDKWQADSILNRIFWLKNKGCHFYIDIKERVRELQNIYPEWEIGLADNAITSMEPKGGYISIESNCNELLGIPIRDIIPQALEFNSVERIVSERNDPFKGLSKQYPLRAFSALRHWAKEKKEYPKEIWEKFLSSESRKNDKKKFIYFIARQMMSYSNKDLVSIIDPVLCWISSINEKLASIDIDIYDTLLKHLIDTIGIMPTPITTIEIKRERRDWIPEAENSPMSSIAHILFKDPRLKNFHLEDKLSQQWLSNIERLNTLSGDSRKYALVYLVKQLIWLHHHIPVWTNNNLLHVIKNGEPDEKEAFWNGYFWGETYPRSSQLYDTLKPFLLGFLRNSVSFHSEHQTNSVANFLLFGWASKLYEKSKQFISDSEFRDALFYGDEKLRHKILWLLWRLSSKDEPDNKFFLQWRDLIIQFFTHVWPRQKAIKSPETTENISRLLFSQETMFPKLVDIVMPFLTCTNNGASLMYYIKNEAIVKKFPKETIAVLSNTLPEDVKKWPYDFEKWLEKMEKADASLGSDSKFIELKYKWEYR</sequence>
<reference evidence="2" key="1">
    <citation type="journal article" date="2003" name="Nat. Biotechnol.">
        <title>The genome sequence of the entomopathogenic bacterium Photorhabdus luminescens.</title>
        <authorList>
            <person name="Duchaud E."/>
            <person name="Rusniok C."/>
            <person name="Frangeul L."/>
            <person name="Buchrieser C."/>
            <person name="Givaudan A."/>
            <person name="Taourit S."/>
            <person name="Bocs S."/>
            <person name="Boursaux-Eude C."/>
            <person name="Chandler M."/>
            <person name="Charles J.-F."/>
            <person name="Dassa E."/>
            <person name="Derose R."/>
            <person name="Derzelle S."/>
            <person name="Freyssinet G."/>
            <person name="Gaudriault S."/>
            <person name="Medigue C."/>
            <person name="Lanois A."/>
            <person name="Powell K."/>
            <person name="Siguier P."/>
            <person name="Vincent R."/>
            <person name="Wingate V."/>
            <person name="Zouine M."/>
            <person name="Glaser P."/>
            <person name="Boemare N."/>
            <person name="Danchin A."/>
            <person name="Kunst F."/>
        </authorList>
    </citation>
    <scope>NUCLEOTIDE SEQUENCE [LARGE SCALE GENOMIC DNA]</scope>
    <source>
        <strain evidence="2">DSM 15139 / CIP 105565 / TT01</strain>
    </source>
</reference>
<evidence type="ECO:0000313" key="1">
    <source>
        <dbReference type="EMBL" id="CAE15078.1"/>
    </source>
</evidence>
<name>Q7N3L1_PHOLL</name>
<protein>
    <submittedName>
        <fullName evidence="1">Photorhabdus luminescens subsp. laumondii TTO1 complete genome segment 10/17</fullName>
    </submittedName>
</protein>
<gene>
    <name evidence="1" type="ordered locus">plu2704</name>
</gene>
<dbReference type="RefSeq" id="WP_011146926.1">
    <property type="nucleotide sequence ID" value="NC_005126.1"/>
</dbReference>
<organism evidence="1 2">
    <name type="scientific">Photorhabdus laumondii subsp. laumondii (strain DSM 15139 / CIP 105565 / TT01)</name>
    <name type="common">Photorhabdus luminescens subsp. laumondii</name>
    <dbReference type="NCBI Taxonomy" id="243265"/>
    <lineage>
        <taxon>Bacteria</taxon>
        <taxon>Pseudomonadati</taxon>
        <taxon>Pseudomonadota</taxon>
        <taxon>Gammaproteobacteria</taxon>
        <taxon>Enterobacterales</taxon>
        <taxon>Morganellaceae</taxon>
        <taxon>Photorhabdus</taxon>
    </lineage>
</organism>
<dbReference type="OrthoDB" id="2077946at2"/>
<dbReference type="Proteomes" id="UP000002514">
    <property type="component" value="Chromosome"/>
</dbReference>